<gene>
    <name evidence="2" type="primary">mapA</name>
    <name evidence="2" type="ORF">CLAN_1516</name>
</gene>
<reference evidence="3" key="1">
    <citation type="journal article" date="2017" name="Genome Biol. Evol.">
        <title>Comparative Genomic Analysis Identifies a Campylobacter Clade Deficient in Selenium Metabolism.</title>
        <authorList>
            <person name="Miller W.G."/>
            <person name="Yee E."/>
            <person name="Lopes B.S."/>
            <person name="Chapman M.H."/>
            <person name="Huynh S."/>
            <person name="Bono J.L."/>
            <person name="Parker C.T."/>
            <person name="Strachan N.J.C."/>
            <person name="Forbes K.J."/>
        </authorList>
    </citation>
    <scope>NUCLEOTIDE SEQUENCE [LARGE SCALE GENOMIC DNA]</scope>
    <source>
        <strain evidence="3">NCTC 13004</strain>
    </source>
</reference>
<evidence type="ECO:0000313" key="3">
    <source>
        <dbReference type="Proteomes" id="UP000202031"/>
    </source>
</evidence>
<dbReference type="RefSeq" id="WP_096014209.1">
    <property type="nucleotide sequence ID" value="NZ_CP015578.1"/>
</dbReference>
<feature type="chain" id="PRO_5012846981" evidence="1">
    <location>
        <begin position="18"/>
        <end position="219"/>
    </location>
</feature>
<name>A0A1X9SPS3_9BACT</name>
<evidence type="ECO:0000256" key="1">
    <source>
        <dbReference type="SAM" id="SignalP"/>
    </source>
</evidence>
<protein>
    <submittedName>
        <fullName evidence="2">Outer membrane liproprotein</fullName>
    </submittedName>
</protein>
<reference evidence="3" key="2">
    <citation type="journal article" date="2017" name="Genome Biol. Evol.">
        <title>Comparative genomic analysis identifies a Campylobacter clade deficient in selenium metabolism.</title>
        <authorList>
            <person name="Miller W.G."/>
            <person name="Yee E."/>
            <person name="Lopes B.S."/>
            <person name="Chapman M.H."/>
            <person name="Huynh S."/>
            <person name="Bono J.L."/>
            <person name="Parker C.T."/>
            <person name="Strachan N.J.C."/>
            <person name="Forbes K.J."/>
        </authorList>
    </citation>
    <scope>NUCLEOTIDE SEQUENCE [LARGE SCALE GENOMIC DNA]</scope>
    <source>
        <strain evidence="3">NCTC 13004</strain>
    </source>
</reference>
<feature type="signal peptide" evidence="1">
    <location>
        <begin position="1"/>
        <end position="17"/>
    </location>
</feature>
<proteinExistence type="predicted"/>
<dbReference type="GeneID" id="46921979"/>
<accession>A0A1X9SPS3</accession>
<dbReference type="Proteomes" id="UP000202031">
    <property type="component" value="Chromosome"/>
</dbReference>
<evidence type="ECO:0000313" key="2">
    <source>
        <dbReference type="EMBL" id="ARQ98231.1"/>
    </source>
</evidence>
<dbReference type="KEGG" id="clx:CLAN_1516"/>
<keyword evidence="1" id="KW-0732">Signal</keyword>
<dbReference type="PROSITE" id="PS51257">
    <property type="entry name" value="PROKAR_LIPOPROTEIN"/>
    <property type="match status" value="1"/>
</dbReference>
<dbReference type="AlphaFoldDB" id="A0A1X9SPS3"/>
<dbReference type="EMBL" id="CP015578">
    <property type="protein sequence ID" value="ARQ98231.1"/>
    <property type="molecule type" value="Genomic_DNA"/>
</dbReference>
<sequence length="219" mass="24561">MRSILVLILAMILGGCAAQNNTTKTGISKSYDTLFRINTKCEPCSQKVYETTIDGRLYRSDIALNCCENSRTIDSSAELKKVYIHKVVDLAESQKSVKINGKNVKFDKNFASVFYTALVAELQSRGIYVENSDQSPYTYRVDFEFSDIRSVYSPGANYLNSKLTGTLNLKNINKKRSILITTTQSVSDLNFTQPSDFDLFMNLLIKQAANKVAQEISNL</sequence>
<organism evidence="2 3">
    <name type="scientific">Campylobacter lanienae NCTC 13004</name>
    <dbReference type="NCBI Taxonomy" id="1031753"/>
    <lineage>
        <taxon>Bacteria</taxon>
        <taxon>Pseudomonadati</taxon>
        <taxon>Campylobacterota</taxon>
        <taxon>Epsilonproteobacteria</taxon>
        <taxon>Campylobacterales</taxon>
        <taxon>Campylobacteraceae</taxon>
        <taxon>Campylobacter</taxon>
    </lineage>
</organism>